<dbReference type="Proteomes" id="UP000675664">
    <property type="component" value="Unassembled WGS sequence"/>
</dbReference>
<evidence type="ECO:0000259" key="1">
    <source>
        <dbReference type="Pfam" id="PF04994"/>
    </source>
</evidence>
<reference evidence="2" key="2">
    <citation type="submission" date="2021-04" db="EMBL/GenBank/DDBJ databases">
        <authorList>
            <person name="Liu J."/>
        </authorList>
    </citation>
    <scope>NUCLEOTIDE SEQUENCE</scope>
    <source>
        <strain evidence="2">BAD-6</strain>
    </source>
</reference>
<dbReference type="Gene3D" id="1.10.150.20">
    <property type="entry name" value="5' to 3' exonuclease, C-terminal subdomain"/>
    <property type="match status" value="1"/>
</dbReference>
<gene>
    <name evidence="2" type="ORF">KCX82_17880</name>
</gene>
<accession>A0A8J7W2L9</accession>
<dbReference type="AlphaFoldDB" id="A0A8J7W2L9"/>
<feature type="domain" description="TfoX C-terminal" evidence="1">
    <location>
        <begin position="3"/>
        <end position="79"/>
    </location>
</feature>
<dbReference type="PANTHER" id="PTHR36121">
    <property type="entry name" value="PROTEIN SXY"/>
    <property type="match status" value="1"/>
</dbReference>
<dbReference type="PANTHER" id="PTHR36121:SF1">
    <property type="entry name" value="PROTEIN SXY"/>
    <property type="match status" value="1"/>
</dbReference>
<dbReference type="InterPro" id="IPR007077">
    <property type="entry name" value="TfoX_C"/>
</dbReference>
<organism evidence="2 3">
    <name type="scientific">Sinanaerobacter chloroacetimidivorans</name>
    <dbReference type="NCBI Taxonomy" id="2818044"/>
    <lineage>
        <taxon>Bacteria</taxon>
        <taxon>Bacillati</taxon>
        <taxon>Bacillota</taxon>
        <taxon>Clostridia</taxon>
        <taxon>Peptostreptococcales</taxon>
        <taxon>Anaerovoracaceae</taxon>
        <taxon>Sinanaerobacter</taxon>
    </lineage>
</organism>
<proteinExistence type="predicted"/>
<name>A0A8J7W2L9_9FIRM</name>
<sequence>MGELANLFNIGKEVERQLNEVGITTEDALRQIGSKDAWLRIKKIDDSACIHRLYALEGAIEGIKKSQLSPEKKEELKEFYRIQTAL</sequence>
<comment type="caution">
    <text evidence="2">The sequence shown here is derived from an EMBL/GenBank/DDBJ whole genome shotgun (WGS) entry which is preliminary data.</text>
</comment>
<reference evidence="2" key="1">
    <citation type="submission" date="2021-04" db="EMBL/GenBank/DDBJ databases">
        <title>Sinoanaerobacter chloroacetimidivorans sp. nov., an obligate anaerobic bacterium isolated from anaerobic sludge.</title>
        <authorList>
            <person name="Bao Y."/>
        </authorList>
    </citation>
    <scope>NUCLEOTIDE SEQUENCE</scope>
    <source>
        <strain evidence="2">BAD-6</strain>
    </source>
</reference>
<dbReference type="EMBL" id="JAGSND010000016">
    <property type="protein sequence ID" value="MBR0599757.1"/>
    <property type="molecule type" value="Genomic_DNA"/>
</dbReference>
<evidence type="ECO:0000313" key="3">
    <source>
        <dbReference type="Proteomes" id="UP000675664"/>
    </source>
</evidence>
<dbReference type="RefSeq" id="WP_227019885.1">
    <property type="nucleotide sequence ID" value="NZ_JAGSND010000016.1"/>
</dbReference>
<dbReference type="InterPro" id="IPR047525">
    <property type="entry name" value="TfoX-like"/>
</dbReference>
<protein>
    <submittedName>
        <fullName evidence="2">TfoX/Sxy family protein</fullName>
    </submittedName>
</protein>
<dbReference type="Pfam" id="PF04994">
    <property type="entry name" value="TfoX_C"/>
    <property type="match status" value="1"/>
</dbReference>
<evidence type="ECO:0000313" key="2">
    <source>
        <dbReference type="EMBL" id="MBR0599757.1"/>
    </source>
</evidence>
<keyword evidence="3" id="KW-1185">Reference proteome</keyword>